<dbReference type="STRING" id="1041146.GCA_000427985_07163"/>
<dbReference type="GO" id="GO:0016020">
    <property type="term" value="C:membrane"/>
    <property type="evidence" value="ECO:0007669"/>
    <property type="project" value="UniProtKB-SubCell"/>
</dbReference>
<feature type="domain" description="NADH-Ubiquinone oxidoreductase (complex I) chain 5 N-terminal" evidence="8">
    <location>
        <begin position="72"/>
        <end position="116"/>
    </location>
</feature>
<dbReference type="InterPro" id="IPR001750">
    <property type="entry name" value="ND/Mrp_TM"/>
</dbReference>
<feature type="transmembrane region" description="Helical" evidence="6">
    <location>
        <begin position="247"/>
        <end position="267"/>
    </location>
</feature>
<dbReference type="InterPro" id="IPR050616">
    <property type="entry name" value="CPA3_Na-H_Antiporter_A"/>
</dbReference>
<evidence type="ECO:0000256" key="6">
    <source>
        <dbReference type="SAM" id="Phobius"/>
    </source>
</evidence>
<dbReference type="Proteomes" id="UP000232164">
    <property type="component" value="Unassembled WGS sequence"/>
</dbReference>
<feature type="transmembrane region" description="Helical" evidence="6">
    <location>
        <begin position="454"/>
        <end position="474"/>
    </location>
</feature>
<sequence>MDPMTSIRPLLAVAVPGLAALAILLLNNREKLRDLVSPLAAIALFAIVASMAPTVLAGGTVDLRLFGILPGIDFAFRADALGMVFATVSSLLWIVAAIYSIGYMRHLKEHAQTRFFACFATSLAAAVGGAFAANLFTLVIFYEVLSLVTYPLVYHHEDEEGWTGSRKYIVYLMGASKSILLAALALTYSIAGSLDFVEGGLLARINAPTALLTVVYFCYLFGFAKAAVMPMHAWLPAAMVAPTPVSALLHAVAVVKMGVFCVLRVVFHVFGVGLVGGLGLGIATAYLVSFTILMASVYALTRDDLKARLAYSTVSQLSYIVLGAVLLSPVAMVGGIIHIAVHAFSKITLFFCAGSIYCASGKRNISDMAGIGRRLPWTMGAFFIASLSMIGVPPTAGFVSKWYLTLGSVEAGQTAFLTVLLVSSILNAAYFLPVSYIAFFGTETQESPATVREIPMVAIPLVATAILSVLMGIFPDYFLTLADGVIR</sequence>
<feature type="transmembrane region" description="Helical" evidence="6">
    <location>
        <begin position="6"/>
        <end position="27"/>
    </location>
</feature>
<evidence type="ECO:0000259" key="8">
    <source>
        <dbReference type="Pfam" id="PF00662"/>
    </source>
</evidence>
<feature type="transmembrane region" description="Helical" evidence="6">
    <location>
        <begin position="115"/>
        <end position="133"/>
    </location>
</feature>
<dbReference type="RefSeq" id="WP_100771062.1">
    <property type="nucleotide sequence ID" value="NZ_PIQN01000007.1"/>
</dbReference>
<feature type="domain" description="NADH:quinone oxidoreductase/Mrp antiporter transmembrane" evidence="7">
    <location>
        <begin position="132"/>
        <end position="426"/>
    </location>
</feature>
<evidence type="ECO:0000313" key="9">
    <source>
        <dbReference type="EMBL" id="PKA43512.1"/>
    </source>
</evidence>
<dbReference type="PANTHER" id="PTHR43373">
    <property type="entry name" value="NA(+)/H(+) ANTIPORTER SUBUNIT"/>
    <property type="match status" value="1"/>
</dbReference>
<accession>A0A2N0DBQ2</accession>
<comment type="subcellular location">
    <subcellularLocation>
        <location evidence="1">Endomembrane system</location>
        <topology evidence="1">Multi-pass membrane protein</topology>
    </subcellularLocation>
    <subcellularLocation>
        <location evidence="5">Membrane</location>
        <topology evidence="5">Multi-pass membrane protein</topology>
    </subcellularLocation>
</comment>
<feature type="transmembrane region" description="Helical" evidence="6">
    <location>
        <begin position="319"/>
        <end position="341"/>
    </location>
</feature>
<protein>
    <submittedName>
        <fullName evidence="9">Cation:proton antiporter</fullName>
    </submittedName>
</protein>
<dbReference type="EMBL" id="PIQN01000007">
    <property type="protein sequence ID" value="PKA43512.1"/>
    <property type="molecule type" value="Genomic_DNA"/>
</dbReference>
<evidence type="ECO:0000256" key="4">
    <source>
        <dbReference type="ARBA" id="ARBA00023136"/>
    </source>
</evidence>
<evidence type="ECO:0000256" key="1">
    <source>
        <dbReference type="ARBA" id="ARBA00004127"/>
    </source>
</evidence>
<feature type="transmembrane region" description="Helical" evidence="6">
    <location>
        <begin position="416"/>
        <end position="442"/>
    </location>
</feature>
<organism evidence="9 10">
    <name type="scientific">Rhizobium sullae</name>
    <name type="common">Rhizobium hedysari</name>
    <dbReference type="NCBI Taxonomy" id="50338"/>
    <lineage>
        <taxon>Bacteria</taxon>
        <taxon>Pseudomonadati</taxon>
        <taxon>Pseudomonadota</taxon>
        <taxon>Alphaproteobacteria</taxon>
        <taxon>Hyphomicrobiales</taxon>
        <taxon>Rhizobiaceae</taxon>
        <taxon>Rhizobium/Agrobacterium group</taxon>
        <taxon>Rhizobium</taxon>
    </lineage>
</organism>
<feature type="transmembrane region" description="Helical" evidence="6">
    <location>
        <begin position="39"/>
        <end position="61"/>
    </location>
</feature>
<evidence type="ECO:0000256" key="5">
    <source>
        <dbReference type="RuleBase" id="RU000320"/>
    </source>
</evidence>
<feature type="transmembrane region" description="Helical" evidence="6">
    <location>
        <begin position="139"/>
        <end position="156"/>
    </location>
</feature>
<feature type="transmembrane region" description="Helical" evidence="6">
    <location>
        <begin position="377"/>
        <end position="396"/>
    </location>
</feature>
<gene>
    <name evidence="9" type="ORF">CWR43_11195</name>
</gene>
<reference evidence="9 10" key="2">
    <citation type="submission" date="2017-12" db="EMBL/GenBank/DDBJ databases">
        <title>Genome sequence of Rhizobium sullae HCNT1 isolated from Sulla coronaria nodules and featuring peculiar denitrification phenotypes.</title>
        <authorList>
            <person name="De Diego-Diaz B."/>
            <person name="Treu L."/>
            <person name="Campanaro S."/>
            <person name="Da Silva Duarte V."/>
            <person name="Basaglia M."/>
            <person name="Favaro L."/>
            <person name="Casella S."/>
            <person name="Squartini A."/>
        </authorList>
    </citation>
    <scope>NUCLEOTIDE SEQUENCE [LARGE SCALE GENOMIC DNA]</scope>
    <source>
        <strain evidence="9 10">HCNT1</strain>
    </source>
</reference>
<dbReference type="PRINTS" id="PR01434">
    <property type="entry name" value="NADHDHGNASE5"/>
</dbReference>
<proteinExistence type="predicted"/>
<name>A0A2N0DBQ2_RHISU</name>
<feature type="transmembrane region" description="Helical" evidence="6">
    <location>
        <begin position="168"/>
        <end position="190"/>
    </location>
</feature>
<dbReference type="Pfam" id="PF00662">
    <property type="entry name" value="Proton_antipo_N"/>
    <property type="match status" value="1"/>
</dbReference>
<dbReference type="NCBIfam" id="NF006236">
    <property type="entry name" value="PRK08375.1-1"/>
    <property type="match status" value="1"/>
</dbReference>
<evidence type="ECO:0000313" key="10">
    <source>
        <dbReference type="Proteomes" id="UP000232164"/>
    </source>
</evidence>
<dbReference type="PANTHER" id="PTHR43373:SF1">
    <property type="entry name" value="NA(+)_H(+) ANTIPORTER SUBUNIT A"/>
    <property type="match status" value="1"/>
</dbReference>
<dbReference type="Pfam" id="PF00361">
    <property type="entry name" value="Proton_antipo_M"/>
    <property type="match status" value="1"/>
</dbReference>
<keyword evidence="4 6" id="KW-0472">Membrane</keyword>
<feature type="transmembrane region" description="Helical" evidence="6">
    <location>
        <begin position="210"/>
        <end position="235"/>
    </location>
</feature>
<feature type="transmembrane region" description="Helical" evidence="6">
    <location>
        <begin position="81"/>
        <end position="103"/>
    </location>
</feature>
<feature type="transmembrane region" description="Helical" evidence="6">
    <location>
        <begin position="273"/>
        <end position="298"/>
    </location>
</feature>
<evidence type="ECO:0000256" key="3">
    <source>
        <dbReference type="ARBA" id="ARBA00022989"/>
    </source>
</evidence>
<reference evidence="9 10" key="1">
    <citation type="submission" date="2017-11" db="EMBL/GenBank/DDBJ databases">
        <authorList>
            <person name="Han C.G."/>
        </authorList>
    </citation>
    <scope>NUCLEOTIDE SEQUENCE [LARGE SCALE GENOMIC DNA]</scope>
    <source>
        <strain evidence="9 10">HCNT1</strain>
    </source>
</reference>
<dbReference type="InterPro" id="IPR001516">
    <property type="entry name" value="Proton_antipo_N"/>
</dbReference>
<comment type="caution">
    <text evidence="9">The sequence shown here is derived from an EMBL/GenBank/DDBJ whole genome shotgun (WGS) entry which is preliminary data.</text>
</comment>
<dbReference type="GO" id="GO:0012505">
    <property type="term" value="C:endomembrane system"/>
    <property type="evidence" value="ECO:0007669"/>
    <property type="project" value="UniProtKB-SubCell"/>
</dbReference>
<evidence type="ECO:0000259" key="7">
    <source>
        <dbReference type="Pfam" id="PF00361"/>
    </source>
</evidence>
<evidence type="ECO:0000256" key="2">
    <source>
        <dbReference type="ARBA" id="ARBA00022692"/>
    </source>
</evidence>
<dbReference type="AlphaFoldDB" id="A0A2N0DBQ2"/>
<keyword evidence="3 6" id="KW-1133">Transmembrane helix</keyword>
<keyword evidence="2 5" id="KW-0812">Transmembrane</keyword>